<evidence type="ECO:0000313" key="2">
    <source>
        <dbReference type="Proteomes" id="UP000004986"/>
    </source>
</evidence>
<comment type="caution">
    <text evidence="1">The sequence shown here is derived from an EMBL/GenBank/DDBJ whole genome shotgun (WGS) entry which is preliminary data.</text>
</comment>
<dbReference type="EMBL" id="AEAI01004803">
    <property type="protein sequence ID" value="EGH49853.1"/>
    <property type="molecule type" value="Genomic_DNA"/>
</dbReference>
<feature type="non-terminal residue" evidence="1">
    <location>
        <position position="36"/>
    </location>
</feature>
<name>F3GS00_PSESJ</name>
<proteinExistence type="predicted"/>
<feature type="non-terminal residue" evidence="1">
    <location>
        <position position="1"/>
    </location>
</feature>
<reference evidence="1 2" key="1">
    <citation type="journal article" date="2011" name="PLoS Pathog.">
        <title>Dynamic evolution of pathogenicity revealed by sequencing and comparative genomics of 19 Pseudomonas syringae isolates.</title>
        <authorList>
            <person name="Baltrus D.A."/>
            <person name="Nishimura M.T."/>
            <person name="Romanchuk A."/>
            <person name="Chang J.H."/>
            <person name="Mukhtar M.S."/>
            <person name="Cherkis K."/>
            <person name="Roach J."/>
            <person name="Grant S.R."/>
            <person name="Jones C.D."/>
            <person name="Dangl J.L."/>
        </authorList>
    </citation>
    <scope>NUCLEOTIDE SEQUENCE [LARGE SCALE GENOMIC DNA]</scope>
    <source>
        <strain evidence="1 2">1704B</strain>
    </source>
</reference>
<gene>
    <name evidence="1" type="ORF">PSYPI_48605</name>
</gene>
<sequence length="36" mass="4283">QDWELAKDIVSTLNAFMASKDLELQEDHFVRFQSNR</sequence>
<dbReference type="AlphaFoldDB" id="F3GS00"/>
<accession>F3GS00</accession>
<evidence type="ECO:0000313" key="1">
    <source>
        <dbReference type="EMBL" id="EGH49853.1"/>
    </source>
</evidence>
<protein>
    <submittedName>
        <fullName evidence="1">Uncharacterized protein</fullName>
    </submittedName>
</protein>
<dbReference type="Proteomes" id="UP000004986">
    <property type="component" value="Unassembled WGS sequence"/>
</dbReference>
<keyword evidence="2" id="KW-1185">Reference proteome</keyword>
<organism evidence="1 2">
    <name type="scientific">Pseudomonas syringae pv. pisi str. 1704B</name>
    <dbReference type="NCBI Taxonomy" id="629263"/>
    <lineage>
        <taxon>Bacteria</taxon>
        <taxon>Pseudomonadati</taxon>
        <taxon>Pseudomonadota</taxon>
        <taxon>Gammaproteobacteria</taxon>
        <taxon>Pseudomonadales</taxon>
        <taxon>Pseudomonadaceae</taxon>
        <taxon>Pseudomonas</taxon>
        <taxon>Pseudomonas syringae</taxon>
    </lineage>
</organism>